<accession>A0A7C8RBI4</accession>
<dbReference type="EMBL" id="JAABOJ010000032">
    <property type="protein sequence ID" value="KAF3276523.1"/>
    <property type="molecule type" value="Genomic_DNA"/>
</dbReference>
<proteinExistence type="predicted"/>
<dbReference type="AlphaFoldDB" id="A0A7C8RBI4"/>
<comment type="caution">
    <text evidence="1">The sequence shown here is derived from an EMBL/GenBank/DDBJ whole genome shotgun (WGS) entry which is preliminary data.</text>
</comment>
<evidence type="ECO:0000313" key="1">
    <source>
        <dbReference type="EMBL" id="KAF3276523.1"/>
    </source>
</evidence>
<organism evidence="1 2">
    <name type="scientific">Orbilia oligospora</name>
    <name type="common">Nematode-trapping fungus</name>
    <name type="synonym">Arthrobotrys oligospora</name>
    <dbReference type="NCBI Taxonomy" id="2813651"/>
    <lineage>
        <taxon>Eukaryota</taxon>
        <taxon>Fungi</taxon>
        <taxon>Dikarya</taxon>
        <taxon>Ascomycota</taxon>
        <taxon>Pezizomycotina</taxon>
        <taxon>Orbiliomycetes</taxon>
        <taxon>Orbiliales</taxon>
        <taxon>Orbiliaceae</taxon>
        <taxon>Orbilia</taxon>
    </lineage>
</organism>
<sequence>MFTYNVASKITTVVITSNLKKSHSLSEKLAREARLMVELGVCSVYKRSRRQIKPVSHWFTTVRVLELSVKLSVDRFTGAYRSAIMHPDITSQLVSQAEELQEV</sequence>
<evidence type="ECO:0000313" key="2">
    <source>
        <dbReference type="Proteomes" id="UP000474640"/>
    </source>
</evidence>
<gene>
    <name evidence="1" type="ORF">TWF970_006125</name>
</gene>
<protein>
    <submittedName>
        <fullName evidence="1">Uncharacterized protein</fullName>
    </submittedName>
</protein>
<name>A0A7C8RBI4_ORBOL</name>
<reference evidence="1 2" key="1">
    <citation type="submission" date="2020-01" db="EMBL/GenBank/DDBJ databases">
        <authorList>
            <person name="Palmer J.M."/>
        </authorList>
    </citation>
    <scope>NUCLEOTIDE SEQUENCE [LARGE SCALE GENOMIC DNA]</scope>
    <source>
        <strain evidence="1 2">TWF970</strain>
    </source>
</reference>
<dbReference type="Proteomes" id="UP000474640">
    <property type="component" value="Unassembled WGS sequence"/>
</dbReference>